<proteinExistence type="predicted"/>
<keyword evidence="2" id="KW-1185">Reference proteome</keyword>
<name>A0AAV4C2I9_9GAST</name>
<dbReference type="AlphaFoldDB" id="A0AAV4C2I9"/>
<evidence type="ECO:0000313" key="1">
    <source>
        <dbReference type="EMBL" id="GFO26123.1"/>
    </source>
</evidence>
<protein>
    <submittedName>
        <fullName evidence="1">Uncharacterized protein</fullName>
    </submittedName>
</protein>
<accession>A0AAV4C2I9</accession>
<dbReference type="EMBL" id="BLXT01005793">
    <property type="protein sequence ID" value="GFO26123.1"/>
    <property type="molecule type" value="Genomic_DNA"/>
</dbReference>
<sequence>MEISESGLKTRQLTTCTLHAFSCPRGMEPDYRRCICVKATSSQVQQQPYNPQHRQLPSQVPQPGCCPSDMASYDSNARTCRCFDTGMVYDPNLLTCGFLRKFNAEATKVEKARGRERGPYSMLRLSAKGPVPSNSIVEVELRFL</sequence>
<organism evidence="1 2">
    <name type="scientific">Plakobranchus ocellatus</name>
    <dbReference type="NCBI Taxonomy" id="259542"/>
    <lineage>
        <taxon>Eukaryota</taxon>
        <taxon>Metazoa</taxon>
        <taxon>Spiralia</taxon>
        <taxon>Lophotrochozoa</taxon>
        <taxon>Mollusca</taxon>
        <taxon>Gastropoda</taxon>
        <taxon>Heterobranchia</taxon>
        <taxon>Euthyneura</taxon>
        <taxon>Panpulmonata</taxon>
        <taxon>Sacoglossa</taxon>
        <taxon>Placobranchoidea</taxon>
        <taxon>Plakobranchidae</taxon>
        <taxon>Plakobranchus</taxon>
    </lineage>
</organism>
<comment type="caution">
    <text evidence="1">The sequence shown here is derived from an EMBL/GenBank/DDBJ whole genome shotgun (WGS) entry which is preliminary data.</text>
</comment>
<gene>
    <name evidence="1" type="ORF">PoB_005262800</name>
</gene>
<dbReference type="Proteomes" id="UP000735302">
    <property type="component" value="Unassembled WGS sequence"/>
</dbReference>
<evidence type="ECO:0000313" key="2">
    <source>
        <dbReference type="Proteomes" id="UP000735302"/>
    </source>
</evidence>
<reference evidence="1 2" key="1">
    <citation type="journal article" date="2021" name="Elife">
        <title>Chloroplast acquisition without the gene transfer in kleptoplastic sea slugs, Plakobranchus ocellatus.</title>
        <authorList>
            <person name="Maeda T."/>
            <person name="Takahashi S."/>
            <person name="Yoshida T."/>
            <person name="Shimamura S."/>
            <person name="Takaki Y."/>
            <person name="Nagai Y."/>
            <person name="Toyoda A."/>
            <person name="Suzuki Y."/>
            <person name="Arimoto A."/>
            <person name="Ishii H."/>
            <person name="Satoh N."/>
            <person name="Nishiyama T."/>
            <person name="Hasebe M."/>
            <person name="Maruyama T."/>
            <person name="Minagawa J."/>
            <person name="Obokata J."/>
            <person name="Shigenobu S."/>
        </authorList>
    </citation>
    <scope>NUCLEOTIDE SEQUENCE [LARGE SCALE GENOMIC DNA]</scope>
</reference>